<keyword evidence="12" id="KW-1185">Reference proteome</keyword>
<name>A0AA38CFK7_TAXCH</name>
<gene>
    <name evidence="11" type="ORF">KI387_039237</name>
</gene>
<evidence type="ECO:0000256" key="3">
    <source>
        <dbReference type="ARBA" id="ARBA00023016"/>
    </source>
</evidence>
<dbReference type="Proteomes" id="UP000824469">
    <property type="component" value="Unassembled WGS sequence"/>
</dbReference>
<proteinExistence type="inferred from homology"/>
<sequence length="178" mass="19973">RTWGKWVAEIREPNRGARLWLGTHATAREAALAYDHAARSLYGSCARLNLPLPDPTTTADSSAFPQLAASVAKRRTRRKPSTSSSVHEESKHPDESSEISNADQVMEAFFNSPESHVLTRLSPEWRSGIWGGAMDVPPCCFEQLKEEEQELQNAFDGFHNDMKKCYSQGYDPFLDLMS</sequence>
<keyword evidence="6" id="KW-0804">Transcription</keyword>
<evidence type="ECO:0000256" key="2">
    <source>
        <dbReference type="ARBA" id="ARBA00023015"/>
    </source>
</evidence>
<evidence type="ECO:0000256" key="4">
    <source>
        <dbReference type="ARBA" id="ARBA00023125"/>
    </source>
</evidence>
<dbReference type="PANTHER" id="PTHR31241:SF62">
    <property type="entry name" value="DEHYDRATION-RESPONSIVE ELEMENT-BINDING PROTEIN 2D"/>
    <property type="match status" value="1"/>
</dbReference>
<keyword evidence="2" id="KW-0805">Transcription regulation</keyword>
<dbReference type="InterPro" id="IPR001471">
    <property type="entry name" value="AP2/ERF_dom"/>
</dbReference>
<dbReference type="GO" id="GO:0005634">
    <property type="term" value="C:nucleus"/>
    <property type="evidence" value="ECO:0007669"/>
    <property type="project" value="UniProtKB-SubCell"/>
</dbReference>
<organism evidence="11 12">
    <name type="scientific">Taxus chinensis</name>
    <name type="common">Chinese yew</name>
    <name type="synonym">Taxus wallichiana var. chinensis</name>
    <dbReference type="NCBI Taxonomy" id="29808"/>
    <lineage>
        <taxon>Eukaryota</taxon>
        <taxon>Viridiplantae</taxon>
        <taxon>Streptophyta</taxon>
        <taxon>Embryophyta</taxon>
        <taxon>Tracheophyta</taxon>
        <taxon>Spermatophyta</taxon>
        <taxon>Pinopsida</taxon>
        <taxon>Pinidae</taxon>
        <taxon>Conifers II</taxon>
        <taxon>Cupressales</taxon>
        <taxon>Taxaceae</taxon>
        <taxon>Taxus</taxon>
    </lineage>
</organism>
<keyword evidence="5" id="KW-0010">Activator</keyword>
<evidence type="ECO:0000313" key="12">
    <source>
        <dbReference type="Proteomes" id="UP000824469"/>
    </source>
</evidence>
<evidence type="ECO:0000256" key="1">
    <source>
        <dbReference type="ARBA" id="ARBA00004123"/>
    </source>
</evidence>
<dbReference type="Gene3D" id="3.30.730.10">
    <property type="entry name" value="AP2/ERF domain"/>
    <property type="match status" value="1"/>
</dbReference>
<dbReference type="InterPro" id="IPR016177">
    <property type="entry name" value="DNA-bd_dom_sf"/>
</dbReference>
<keyword evidence="3" id="KW-0346">Stress response</keyword>
<dbReference type="GO" id="GO:0003700">
    <property type="term" value="F:DNA-binding transcription factor activity"/>
    <property type="evidence" value="ECO:0007669"/>
    <property type="project" value="InterPro"/>
</dbReference>
<dbReference type="InterPro" id="IPR036955">
    <property type="entry name" value="AP2/ERF_dom_sf"/>
</dbReference>
<feature type="region of interest" description="Disordered" evidence="9">
    <location>
        <begin position="68"/>
        <end position="99"/>
    </location>
</feature>
<feature type="compositionally biased region" description="Basic and acidic residues" evidence="9">
    <location>
        <begin position="86"/>
        <end position="95"/>
    </location>
</feature>
<dbReference type="Pfam" id="PF00847">
    <property type="entry name" value="AP2"/>
    <property type="match status" value="1"/>
</dbReference>
<evidence type="ECO:0000256" key="9">
    <source>
        <dbReference type="SAM" id="MobiDB-lite"/>
    </source>
</evidence>
<evidence type="ECO:0000256" key="7">
    <source>
        <dbReference type="ARBA" id="ARBA00023242"/>
    </source>
</evidence>
<protein>
    <recommendedName>
        <fullName evidence="10">AP2/ERF domain-containing protein</fullName>
    </recommendedName>
</protein>
<evidence type="ECO:0000259" key="10">
    <source>
        <dbReference type="PROSITE" id="PS51032"/>
    </source>
</evidence>
<evidence type="ECO:0000256" key="6">
    <source>
        <dbReference type="ARBA" id="ARBA00023163"/>
    </source>
</evidence>
<comment type="similarity">
    <text evidence="8">Belongs to the AP2/ERF transcription factor family. ERF subfamily.</text>
</comment>
<comment type="subcellular location">
    <subcellularLocation>
        <location evidence="1">Nucleus</location>
    </subcellularLocation>
</comment>
<reference evidence="11 12" key="1">
    <citation type="journal article" date="2021" name="Nat. Plants">
        <title>The Taxus genome provides insights into paclitaxel biosynthesis.</title>
        <authorList>
            <person name="Xiong X."/>
            <person name="Gou J."/>
            <person name="Liao Q."/>
            <person name="Li Y."/>
            <person name="Zhou Q."/>
            <person name="Bi G."/>
            <person name="Li C."/>
            <person name="Du R."/>
            <person name="Wang X."/>
            <person name="Sun T."/>
            <person name="Guo L."/>
            <person name="Liang H."/>
            <person name="Lu P."/>
            <person name="Wu Y."/>
            <person name="Zhang Z."/>
            <person name="Ro D.K."/>
            <person name="Shang Y."/>
            <person name="Huang S."/>
            <person name="Yan J."/>
        </authorList>
    </citation>
    <scope>NUCLEOTIDE SEQUENCE [LARGE SCALE GENOMIC DNA]</scope>
    <source>
        <strain evidence="11">Ta-2019</strain>
    </source>
</reference>
<dbReference type="EMBL" id="JAHRHJ020000011">
    <property type="protein sequence ID" value="KAH9295649.1"/>
    <property type="molecule type" value="Genomic_DNA"/>
</dbReference>
<feature type="domain" description="AP2/ERF" evidence="10">
    <location>
        <begin position="1"/>
        <end position="51"/>
    </location>
</feature>
<feature type="non-terminal residue" evidence="11">
    <location>
        <position position="1"/>
    </location>
</feature>
<dbReference type="AlphaFoldDB" id="A0AA38CFK7"/>
<keyword evidence="4" id="KW-0238">DNA-binding</keyword>
<dbReference type="PANTHER" id="PTHR31241">
    <property type="entry name" value="DEHYDRATION-RESPONSIVE ELEMENT-BINDING PROTEIN 2C"/>
    <property type="match status" value="1"/>
</dbReference>
<dbReference type="CDD" id="cd00018">
    <property type="entry name" value="AP2"/>
    <property type="match status" value="1"/>
</dbReference>
<evidence type="ECO:0000256" key="8">
    <source>
        <dbReference type="ARBA" id="ARBA00024343"/>
    </source>
</evidence>
<evidence type="ECO:0000313" key="11">
    <source>
        <dbReference type="EMBL" id="KAH9295649.1"/>
    </source>
</evidence>
<dbReference type="GO" id="GO:0003677">
    <property type="term" value="F:DNA binding"/>
    <property type="evidence" value="ECO:0007669"/>
    <property type="project" value="UniProtKB-KW"/>
</dbReference>
<dbReference type="PROSITE" id="PS51032">
    <property type="entry name" value="AP2_ERF"/>
    <property type="match status" value="1"/>
</dbReference>
<dbReference type="SMART" id="SM00380">
    <property type="entry name" value="AP2"/>
    <property type="match status" value="1"/>
</dbReference>
<evidence type="ECO:0000256" key="5">
    <source>
        <dbReference type="ARBA" id="ARBA00023159"/>
    </source>
</evidence>
<accession>A0AA38CFK7</accession>
<keyword evidence="7" id="KW-0539">Nucleus</keyword>
<dbReference type="SUPFAM" id="SSF54171">
    <property type="entry name" value="DNA-binding domain"/>
    <property type="match status" value="1"/>
</dbReference>
<comment type="caution">
    <text evidence="11">The sequence shown here is derived from an EMBL/GenBank/DDBJ whole genome shotgun (WGS) entry which is preliminary data.</text>
</comment>